<keyword evidence="2" id="KW-1185">Reference proteome</keyword>
<dbReference type="EMBL" id="CP000033">
    <property type="protein sequence ID" value="AAV41974.1"/>
    <property type="molecule type" value="Genomic_DNA"/>
</dbReference>
<dbReference type="STRING" id="272621.LBA0071"/>
<organism evidence="2">
    <name type="scientific">Lactobacillus acidophilus (strain ATCC 700396 / NCK56 / N2 / NCFM)</name>
    <dbReference type="NCBI Taxonomy" id="272621"/>
    <lineage>
        <taxon>Bacteria</taxon>
        <taxon>Bacillati</taxon>
        <taxon>Bacillota</taxon>
        <taxon>Bacilli</taxon>
        <taxon>Lactobacillales</taxon>
        <taxon>Lactobacillaceae</taxon>
        <taxon>Lactobacillus</taxon>
    </lineage>
</organism>
<dbReference type="BioCyc" id="LACI272621:G1G49-71-MONOMER"/>
<gene>
    <name evidence="1" type="ordered locus">LBA0071</name>
</gene>
<name>Q5FMV0_LACAC</name>
<accession>Q5FMV0</accession>
<protein>
    <submittedName>
        <fullName evidence="1">Uncharacterized protein</fullName>
    </submittedName>
</protein>
<dbReference type="PATRIC" id="fig|272621.13.peg.70"/>
<dbReference type="KEGG" id="lac:LBA0071"/>
<dbReference type="AlphaFoldDB" id="Q5FMV0"/>
<dbReference type="Proteomes" id="UP000006381">
    <property type="component" value="Chromosome"/>
</dbReference>
<dbReference type="HOGENOM" id="CLU_3404086_0_0_9"/>
<sequence length="30" mass="3338">MKLNTLNKKDNPSLNDQDKNAVLNLLALAK</sequence>
<evidence type="ECO:0000313" key="1">
    <source>
        <dbReference type="EMBL" id="AAV41974.1"/>
    </source>
</evidence>
<evidence type="ECO:0000313" key="2">
    <source>
        <dbReference type="Proteomes" id="UP000006381"/>
    </source>
</evidence>
<reference evidence="1 2" key="1">
    <citation type="journal article" date="2005" name="Proc. Natl. Acad. Sci. U.S.A.">
        <title>Complete genome sequence of the probiotic lactic acid bacterium Lactobacillus acidophilus NCFM.</title>
        <authorList>
            <person name="Altermann E."/>
            <person name="Russell W.M."/>
            <person name="Azcarate-Peril M.A."/>
            <person name="Barrangou R."/>
            <person name="Buck B.L."/>
            <person name="McAuliffe O."/>
            <person name="Souther N."/>
            <person name="Dobson A."/>
            <person name="Duong T."/>
            <person name="Callanan M."/>
            <person name="Lick S."/>
            <person name="Hamrick A."/>
            <person name="Cano R."/>
            <person name="Klaenhammer T.R."/>
        </authorList>
    </citation>
    <scope>NUCLEOTIDE SEQUENCE [LARGE SCALE GENOMIC DNA]</scope>
    <source>
        <strain evidence="2">ATCC 700396 / NCK56 / N2 / NCFM</strain>
    </source>
</reference>
<proteinExistence type="predicted"/>